<proteinExistence type="predicted"/>
<accession>A0A151MS23</accession>
<name>A0A151MS23_ALLMI</name>
<gene>
    <name evidence="1" type="ORF">Y1Q_0021251</name>
</gene>
<dbReference type="AlphaFoldDB" id="A0A151MS23"/>
<dbReference type="Proteomes" id="UP000050525">
    <property type="component" value="Unassembled WGS sequence"/>
</dbReference>
<sequence>MQEPPPWPPSSQVNLRKSANDSISALSTILSAAEIQTWHKGAQLPVNLHLYWESQSDAKALRQPSLPGRCLQSTGLLLSCHYMDASGSMHSPETLTVSFITKRKMQFSNT</sequence>
<dbReference type="EMBL" id="AKHW03005226">
    <property type="protein sequence ID" value="KYO27331.1"/>
    <property type="molecule type" value="Genomic_DNA"/>
</dbReference>
<keyword evidence="2" id="KW-1185">Reference proteome</keyword>
<reference evidence="1 2" key="1">
    <citation type="journal article" date="2012" name="Genome Biol.">
        <title>Sequencing three crocodilian genomes to illuminate the evolution of archosaurs and amniotes.</title>
        <authorList>
            <person name="St John J.A."/>
            <person name="Braun E.L."/>
            <person name="Isberg S.R."/>
            <person name="Miles L.G."/>
            <person name="Chong A.Y."/>
            <person name="Gongora J."/>
            <person name="Dalzell P."/>
            <person name="Moran C."/>
            <person name="Bed'hom B."/>
            <person name="Abzhanov A."/>
            <person name="Burgess S.C."/>
            <person name="Cooksey A.M."/>
            <person name="Castoe T.A."/>
            <person name="Crawford N.G."/>
            <person name="Densmore L.D."/>
            <person name="Drew J.C."/>
            <person name="Edwards S.V."/>
            <person name="Faircloth B.C."/>
            <person name="Fujita M.K."/>
            <person name="Greenwold M.J."/>
            <person name="Hoffmann F.G."/>
            <person name="Howard J.M."/>
            <person name="Iguchi T."/>
            <person name="Janes D.E."/>
            <person name="Khan S.Y."/>
            <person name="Kohno S."/>
            <person name="de Koning A.J."/>
            <person name="Lance S.L."/>
            <person name="McCarthy F.M."/>
            <person name="McCormack J.E."/>
            <person name="Merchant M.E."/>
            <person name="Peterson D.G."/>
            <person name="Pollock D.D."/>
            <person name="Pourmand N."/>
            <person name="Raney B.J."/>
            <person name="Roessler K.A."/>
            <person name="Sanford J.R."/>
            <person name="Sawyer R.H."/>
            <person name="Schmidt C.J."/>
            <person name="Triplett E.W."/>
            <person name="Tuberville T.D."/>
            <person name="Venegas-Anaya M."/>
            <person name="Howard J.T."/>
            <person name="Jarvis E.D."/>
            <person name="Guillette L.J.Jr."/>
            <person name="Glenn T.C."/>
            <person name="Green R.E."/>
            <person name="Ray D.A."/>
        </authorList>
    </citation>
    <scope>NUCLEOTIDE SEQUENCE [LARGE SCALE GENOMIC DNA]</scope>
    <source>
        <strain evidence="1">KSC_2009_1</strain>
    </source>
</reference>
<evidence type="ECO:0000313" key="1">
    <source>
        <dbReference type="EMBL" id="KYO27331.1"/>
    </source>
</evidence>
<organism evidence="1 2">
    <name type="scientific">Alligator mississippiensis</name>
    <name type="common">American alligator</name>
    <dbReference type="NCBI Taxonomy" id="8496"/>
    <lineage>
        <taxon>Eukaryota</taxon>
        <taxon>Metazoa</taxon>
        <taxon>Chordata</taxon>
        <taxon>Craniata</taxon>
        <taxon>Vertebrata</taxon>
        <taxon>Euteleostomi</taxon>
        <taxon>Archelosauria</taxon>
        <taxon>Archosauria</taxon>
        <taxon>Crocodylia</taxon>
        <taxon>Alligatoridae</taxon>
        <taxon>Alligatorinae</taxon>
        <taxon>Alligator</taxon>
    </lineage>
</organism>
<protein>
    <submittedName>
        <fullName evidence="1">Uncharacterized protein</fullName>
    </submittedName>
</protein>
<evidence type="ECO:0000313" key="2">
    <source>
        <dbReference type="Proteomes" id="UP000050525"/>
    </source>
</evidence>
<comment type="caution">
    <text evidence="1">The sequence shown here is derived from an EMBL/GenBank/DDBJ whole genome shotgun (WGS) entry which is preliminary data.</text>
</comment>